<proteinExistence type="predicted"/>
<feature type="signal peptide" evidence="1">
    <location>
        <begin position="1"/>
        <end position="20"/>
    </location>
</feature>
<feature type="chain" id="PRO_5046078328" evidence="1">
    <location>
        <begin position="21"/>
        <end position="52"/>
    </location>
</feature>
<name>A0ABU1JCH4_9MICC</name>
<reference evidence="2 3" key="1">
    <citation type="submission" date="2023-07" db="EMBL/GenBank/DDBJ databases">
        <title>Sequencing the genomes of 1000 actinobacteria strains.</title>
        <authorList>
            <person name="Klenk H.-P."/>
        </authorList>
    </citation>
    <scope>NUCLEOTIDE SEQUENCE [LARGE SCALE GENOMIC DNA]</scope>
    <source>
        <strain evidence="2 3">DSM 14555</strain>
    </source>
</reference>
<organism evidence="2 3">
    <name type="scientific">Arthrobacter russicus</name>
    <dbReference type="NCBI Taxonomy" id="172040"/>
    <lineage>
        <taxon>Bacteria</taxon>
        <taxon>Bacillati</taxon>
        <taxon>Actinomycetota</taxon>
        <taxon>Actinomycetes</taxon>
        <taxon>Micrococcales</taxon>
        <taxon>Micrococcaceae</taxon>
        <taxon>Arthrobacter</taxon>
    </lineage>
</organism>
<evidence type="ECO:0000313" key="3">
    <source>
        <dbReference type="Proteomes" id="UP001185069"/>
    </source>
</evidence>
<keyword evidence="1" id="KW-0732">Signal</keyword>
<gene>
    <name evidence="2" type="ORF">JOE69_002369</name>
</gene>
<dbReference type="Proteomes" id="UP001185069">
    <property type="component" value="Unassembled WGS sequence"/>
</dbReference>
<accession>A0ABU1JCH4</accession>
<keyword evidence="3" id="KW-1185">Reference proteome</keyword>
<evidence type="ECO:0000256" key="1">
    <source>
        <dbReference type="SAM" id="SignalP"/>
    </source>
</evidence>
<comment type="caution">
    <text evidence="2">The sequence shown here is derived from an EMBL/GenBank/DDBJ whole genome shotgun (WGS) entry which is preliminary data.</text>
</comment>
<dbReference type="EMBL" id="JAVDQF010000001">
    <property type="protein sequence ID" value="MDR6270131.1"/>
    <property type="molecule type" value="Genomic_DNA"/>
</dbReference>
<protein>
    <submittedName>
        <fullName evidence="2">Uncharacterized protein</fullName>
    </submittedName>
</protein>
<sequence length="52" mass="5511">MISYLLLVSTLRSAALNVFAGIWVAAHSDNGDGMDRFIELTVSAAVEPVSDS</sequence>
<evidence type="ECO:0000313" key="2">
    <source>
        <dbReference type="EMBL" id="MDR6270131.1"/>
    </source>
</evidence>